<keyword evidence="15" id="KW-0829">Tyrosine-protein kinase</keyword>
<evidence type="ECO:0000256" key="4">
    <source>
        <dbReference type="ARBA" id="ARBA00008883"/>
    </source>
</evidence>
<keyword evidence="11" id="KW-0418">Kinase</keyword>
<evidence type="ECO:0000256" key="12">
    <source>
        <dbReference type="ARBA" id="ARBA00022840"/>
    </source>
</evidence>
<comment type="similarity">
    <text evidence="3">Belongs to the CpsD/CapB family.</text>
</comment>
<dbReference type="InterPro" id="IPR025669">
    <property type="entry name" value="AAA_dom"/>
</dbReference>
<dbReference type="InterPro" id="IPR027417">
    <property type="entry name" value="P-loop_NTPase"/>
</dbReference>
<evidence type="ECO:0000256" key="14">
    <source>
        <dbReference type="ARBA" id="ARBA00023136"/>
    </source>
</evidence>
<keyword evidence="7" id="KW-0997">Cell inner membrane</keyword>
<evidence type="ECO:0000256" key="17">
    <source>
        <dbReference type="SAM" id="MobiDB-lite"/>
    </source>
</evidence>
<evidence type="ECO:0000256" key="8">
    <source>
        <dbReference type="ARBA" id="ARBA00022679"/>
    </source>
</evidence>
<gene>
    <name evidence="21" type="ORF">Tam10B_0605</name>
</gene>
<feature type="region of interest" description="Disordered" evidence="17">
    <location>
        <begin position="445"/>
        <end position="471"/>
    </location>
</feature>
<proteinExistence type="inferred from homology"/>
<dbReference type="NCBIfam" id="TIGR01007">
    <property type="entry name" value="eps_fam"/>
    <property type="match status" value="1"/>
</dbReference>
<dbReference type="InterPro" id="IPR050445">
    <property type="entry name" value="Bact_polysacc_biosynth/exp"/>
</dbReference>
<evidence type="ECO:0000256" key="13">
    <source>
        <dbReference type="ARBA" id="ARBA00022989"/>
    </source>
</evidence>
<evidence type="ECO:0000256" key="2">
    <source>
        <dbReference type="ARBA" id="ARBA00006683"/>
    </source>
</evidence>
<keyword evidence="8" id="KW-0808">Transferase</keyword>
<dbReference type="CDD" id="cd05387">
    <property type="entry name" value="BY-kinase"/>
    <property type="match status" value="1"/>
</dbReference>
<evidence type="ECO:0000256" key="15">
    <source>
        <dbReference type="ARBA" id="ARBA00023137"/>
    </source>
</evidence>
<keyword evidence="9 18" id="KW-0812">Transmembrane</keyword>
<comment type="caution">
    <text evidence="21">The sequence shown here is derived from an EMBL/GenBank/DDBJ whole genome shotgun (WGS) entry which is preliminary data.</text>
</comment>
<organism evidence="21 22">
    <name type="scientific">Bifidobacterium vansinderenii</name>
    <dbReference type="NCBI Taxonomy" id="1984871"/>
    <lineage>
        <taxon>Bacteria</taxon>
        <taxon>Bacillati</taxon>
        <taxon>Actinomycetota</taxon>
        <taxon>Actinomycetes</taxon>
        <taxon>Bifidobacteriales</taxon>
        <taxon>Bifidobacteriaceae</taxon>
        <taxon>Bifidobacterium</taxon>
    </lineage>
</organism>
<dbReference type="InterPro" id="IPR005702">
    <property type="entry name" value="Wzc-like_C"/>
</dbReference>
<evidence type="ECO:0000256" key="9">
    <source>
        <dbReference type="ARBA" id="ARBA00022692"/>
    </source>
</evidence>
<protein>
    <recommendedName>
        <fullName evidence="5">non-specific protein-tyrosine kinase</fullName>
        <ecNumber evidence="5">2.7.10.2</ecNumber>
    </recommendedName>
</protein>
<keyword evidence="13 18" id="KW-1133">Transmembrane helix</keyword>
<dbReference type="GO" id="GO:0005886">
    <property type="term" value="C:plasma membrane"/>
    <property type="evidence" value="ECO:0007669"/>
    <property type="project" value="UniProtKB-SubCell"/>
</dbReference>
<evidence type="ECO:0000256" key="11">
    <source>
        <dbReference type="ARBA" id="ARBA00022777"/>
    </source>
</evidence>
<sequence>MTVSDLLRALKRHWLLEIILFVVVVGGMAGYTFTVTPMYTTQAQLMAKNSDGAMTTGAASGTASPLTGYAQLVQSDAVLEPVVDNLGLHTTVTNLRNNVSAYVSDGSAFVNMTVTYTDPNDSVAILNELVKQLNKQITSDGSSGIQLSIIQKPVVPSAPSSPNVKGNMVIGVVAALIVAAAGAVIREMSDNSVRTKADIQAIITAPILSSVPKSPTLAGRTPAVIVKPRGHAAEEFRRLATNLSFVRDNRGTRSNVLVVTSAMPGEGKTTISVNLAAAFAEKGESVLLIDADVRHPSVAKGLGISNGVGLIQMLTNQVDAQTAVQKYWKPELQVLPVEDNEAAASVILSSSVMENMIDQAAKHYDHVIIDTAPIQVSNDASLFARNGATLLLVVSQTVGSKKVLRDVARELKVSRAKISGVAFNRVAHEHSRKGNYYYYYEESEKQAKSGTKDVKAKSDGKRSARTTSSNK</sequence>
<evidence type="ECO:0000313" key="21">
    <source>
        <dbReference type="EMBL" id="OXN01207.1"/>
    </source>
</evidence>
<evidence type="ECO:0000256" key="7">
    <source>
        <dbReference type="ARBA" id="ARBA00022519"/>
    </source>
</evidence>
<keyword evidence="12" id="KW-0067">ATP-binding</keyword>
<evidence type="ECO:0000256" key="16">
    <source>
        <dbReference type="ARBA" id="ARBA00051245"/>
    </source>
</evidence>
<dbReference type="AlphaFoldDB" id="A0A229W018"/>
<feature type="compositionally biased region" description="Basic and acidic residues" evidence="17">
    <location>
        <begin position="445"/>
        <end position="462"/>
    </location>
</feature>
<evidence type="ECO:0000256" key="3">
    <source>
        <dbReference type="ARBA" id="ARBA00007316"/>
    </source>
</evidence>
<keyword evidence="10" id="KW-0547">Nucleotide-binding</keyword>
<evidence type="ECO:0000259" key="19">
    <source>
        <dbReference type="Pfam" id="PF02706"/>
    </source>
</evidence>
<feature type="transmembrane region" description="Helical" evidence="18">
    <location>
        <begin position="14"/>
        <end position="33"/>
    </location>
</feature>
<dbReference type="Proteomes" id="UP000215433">
    <property type="component" value="Unassembled WGS sequence"/>
</dbReference>
<evidence type="ECO:0000256" key="18">
    <source>
        <dbReference type="SAM" id="Phobius"/>
    </source>
</evidence>
<comment type="catalytic activity">
    <reaction evidence="16">
        <text>L-tyrosyl-[protein] + ATP = O-phospho-L-tyrosyl-[protein] + ADP + H(+)</text>
        <dbReference type="Rhea" id="RHEA:10596"/>
        <dbReference type="Rhea" id="RHEA-COMP:10136"/>
        <dbReference type="Rhea" id="RHEA-COMP:20101"/>
        <dbReference type="ChEBI" id="CHEBI:15378"/>
        <dbReference type="ChEBI" id="CHEBI:30616"/>
        <dbReference type="ChEBI" id="CHEBI:46858"/>
        <dbReference type="ChEBI" id="CHEBI:61978"/>
        <dbReference type="ChEBI" id="CHEBI:456216"/>
        <dbReference type="EC" id="2.7.10.2"/>
    </reaction>
</comment>
<dbReference type="EC" id="2.7.10.2" evidence="5"/>
<dbReference type="Gene3D" id="3.40.50.300">
    <property type="entry name" value="P-loop containing nucleotide triphosphate hydrolases"/>
    <property type="match status" value="1"/>
</dbReference>
<accession>A0A229W018</accession>
<dbReference type="InterPro" id="IPR003856">
    <property type="entry name" value="LPS_length_determ_N"/>
</dbReference>
<dbReference type="EMBL" id="NEWD01000005">
    <property type="protein sequence ID" value="OXN01207.1"/>
    <property type="molecule type" value="Genomic_DNA"/>
</dbReference>
<dbReference type="Pfam" id="PF02706">
    <property type="entry name" value="Wzz"/>
    <property type="match status" value="1"/>
</dbReference>
<name>A0A229W018_9BIFI</name>
<evidence type="ECO:0000313" key="22">
    <source>
        <dbReference type="Proteomes" id="UP000215433"/>
    </source>
</evidence>
<comment type="similarity">
    <text evidence="2">Belongs to the CpsC/CapA family.</text>
</comment>
<keyword evidence="14 18" id="KW-0472">Membrane</keyword>
<feature type="domain" description="AAA" evidence="20">
    <location>
        <begin position="258"/>
        <end position="374"/>
    </location>
</feature>
<dbReference type="SUPFAM" id="SSF52540">
    <property type="entry name" value="P-loop containing nucleoside triphosphate hydrolases"/>
    <property type="match status" value="1"/>
</dbReference>
<dbReference type="RefSeq" id="WP_093959793.1">
    <property type="nucleotide sequence ID" value="NZ_NEWD01000005.1"/>
</dbReference>
<comment type="similarity">
    <text evidence="4">Belongs to the etk/wzc family.</text>
</comment>
<evidence type="ECO:0000256" key="6">
    <source>
        <dbReference type="ARBA" id="ARBA00022475"/>
    </source>
</evidence>
<dbReference type="PANTHER" id="PTHR32309">
    <property type="entry name" value="TYROSINE-PROTEIN KINASE"/>
    <property type="match status" value="1"/>
</dbReference>
<feature type="domain" description="Polysaccharide chain length determinant N-terminal" evidence="19">
    <location>
        <begin position="3"/>
        <end position="86"/>
    </location>
</feature>
<keyword evidence="22" id="KW-1185">Reference proteome</keyword>
<evidence type="ECO:0000256" key="10">
    <source>
        <dbReference type="ARBA" id="ARBA00022741"/>
    </source>
</evidence>
<dbReference type="Pfam" id="PF13614">
    <property type="entry name" value="AAA_31"/>
    <property type="match status" value="1"/>
</dbReference>
<evidence type="ECO:0000256" key="1">
    <source>
        <dbReference type="ARBA" id="ARBA00004429"/>
    </source>
</evidence>
<evidence type="ECO:0000259" key="20">
    <source>
        <dbReference type="Pfam" id="PF13614"/>
    </source>
</evidence>
<dbReference type="OrthoDB" id="9812433at2"/>
<dbReference type="GO" id="GO:0005524">
    <property type="term" value="F:ATP binding"/>
    <property type="evidence" value="ECO:0007669"/>
    <property type="project" value="UniProtKB-KW"/>
</dbReference>
<keyword evidence="6" id="KW-1003">Cell membrane</keyword>
<reference evidence="21 22" key="1">
    <citation type="submission" date="2017-05" db="EMBL/GenBank/DDBJ databases">
        <title>Bifidobacterium vansinderenii sp. nov.</title>
        <authorList>
            <person name="Lugli G.A."/>
            <person name="Duranti S."/>
            <person name="Mangifesta M."/>
        </authorList>
    </citation>
    <scope>NUCLEOTIDE SEQUENCE [LARGE SCALE GENOMIC DNA]</scope>
    <source>
        <strain evidence="21 22">Tam10B</strain>
    </source>
</reference>
<dbReference type="GO" id="GO:0004715">
    <property type="term" value="F:non-membrane spanning protein tyrosine kinase activity"/>
    <property type="evidence" value="ECO:0007669"/>
    <property type="project" value="UniProtKB-EC"/>
</dbReference>
<dbReference type="PANTHER" id="PTHR32309:SF13">
    <property type="entry name" value="FERRIC ENTEROBACTIN TRANSPORT PROTEIN FEPE"/>
    <property type="match status" value="1"/>
</dbReference>
<comment type="subcellular location">
    <subcellularLocation>
        <location evidence="1">Cell inner membrane</location>
        <topology evidence="1">Multi-pass membrane protein</topology>
    </subcellularLocation>
</comment>
<evidence type="ECO:0000256" key="5">
    <source>
        <dbReference type="ARBA" id="ARBA00011903"/>
    </source>
</evidence>